<dbReference type="EMBL" id="MU001671">
    <property type="protein sequence ID" value="KAF2461482.1"/>
    <property type="molecule type" value="Genomic_DNA"/>
</dbReference>
<dbReference type="AlphaFoldDB" id="A0A6A6PCG4"/>
<evidence type="ECO:0000256" key="1">
    <source>
        <dbReference type="SAM" id="MobiDB-lite"/>
    </source>
</evidence>
<evidence type="ECO:0000313" key="2">
    <source>
        <dbReference type="EMBL" id="KAF2461482.1"/>
    </source>
</evidence>
<protein>
    <submittedName>
        <fullName evidence="2">Uncharacterized protein</fullName>
    </submittedName>
</protein>
<keyword evidence="3" id="KW-1185">Reference proteome</keyword>
<feature type="compositionally biased region" description="Acidic residues" evidence="1">
    <location>
        <begin position="243"/>
        <end position="253"/>
    </location>
</feature>
<sequence>MIATSSYFYMPASPCAHPHLPFHHQPARPSPLSPRSGNERPLMSPCIFTMASANPDNAIARSRQSKFSKRAAKPNPLIHRSSDQVKECRRDLFLKRVQQDREEKRWDMRSDQIMRLDFLAQQKRWRAEQERNAPIPVTDEDLEQSIVENHSNRDHRGNDMDIRPSMQMISPSTCDAEQEVDAVQQQEDAELDALIAMMEESNTSPPGGDDKSSHYGSDDDDCHQIFSDLAGMENAAPEQFGGCEEDAMDMSFG</sequence>
<feature type="region of interest" description="Disordered" evidence="1">
    <location>
        <begin position="197"/>
        <end position="253"/>
    </location>
</feature>
<accession>A0A6A6PCG4</accession>
<feature type="compositionally biased region" description="Basic and acidic residues" evidence="1">
    <location>
        <begin position="208"/>
        <end position="217"/>
    </location>
</feature>
<evidence type="ECO:0000313" key="3">
    <source>
        <dbReference type="Proteomes" id="UP000799766"/>
    </source>
</evidence>
<organism evidence="2 3">
    <name type="scientific">Lineolata rhizophorae</name>
    <dbReference type="NCBI Taxonomy" id="578093"/>
    <lineage>
        <taxon>Eukaryota</taxon>
        <taxon>Fungi</taxon>
        <taxon>Dikarya</taxon>
        <taxon>Ascomycota</taxon>
        <taxon>Pezizomycotina</taxon>
        <taxon>Dothideomycetes</taxon>
        <taxon>Dothideomycetes incertae sedis</taxon>
        <taxon>Lineolatales</taxon>
        <taxon>Lineolataceae</taxon>
        <taxon>Lineolata</taxon>
    </lineage>
</organism>
<dbReference type="Proteomes" id="UP000799766">
    <property type="component" value="Unassembled WGS sequence"/>
</dbReference>
<name>A0A6A6PCG4_9PEZI</name>
<proteinExistence type="predicted"/>
<feature type="region of interest" description="Disordered" evidence="1">
    <location>
        <begin position="21"/>
        <end position="41"/>
    </location>
</feature>
<gene>
    <name evidence="2" type="ORF">BDY21DRAFT_87791</name>
</gene>
<dbReference type="OrthoDB" id="5279705at2759"/>
<reference evidence="2" key="1">
    <citation type="journal article" date="2020" name="Stud. Mycol.">
        <title>101 Dothideomycetes genomes: a test case for predicting lifestyles and emergence of pathogens.</title>
        <authorList>
            <person name="Haridas S."/>
            <person name="Albert R."/>
            <person name="Binder M."/>
            <person name="Bloem J."/>
            <person name="Labutti K."/>
            <person name="Salamov A."/>
            <person name="Andreopoulos B."/>
            <person name="Baker S."/>
            <person name="Barry K."/>
            <person name="Bills G."/>
            <person name="Bluhm B."/>
            <person name="Cannon C."/>
            <person name="Castanera R."/>
            <person name="Culley D."/>
            <person name="Daum C."/>
            <person name="Ezra D."/>
            <person name="Gonzalez J."/>
            <person name="Henrissat B."/>
            <person name="Kuo A."/>
            <person name="Liang C."/>
            <person name="Lipzen A."/>
            <person name="Lutzoni F."/>
            <person name="Magnuson J."/>
            <person name="Mondo S."/>
            <person name="Nolan M."/>
            <person name="Ohm R."/>
            <person name="Pangilinan J."/>
            <person name="Park H.-J."/>
            <person name="Ramirez L."/>
            <person name="Alfaro M."/>
            <person name="Sun H."/>
            <person name="Tritt A."/>
            <person name="Yoshinaga Y."/>
            <person name="Zwiers L.-H."/>
            <person name="Turgeon B."/>
            <person name="Goodwin S."/>
            <person name="Spatafora J."/>
            <person name="Crous P."/>
            <person name="Grigoriev I."/>
        </authorList>
    </citation>
    <scope>NUCLEOTIDE SEQUENCE</scope>
    <source>
        <strain evidence="2">ATCC 16933</strain>
    </source>
</reference>